<gene>
    <name evidence="1" type="ORF">RchiOBHm_Chr5g0024641</name>
</gene>
<evidence type="ECO:0000313" key="2">
    <source>
        <dbReference type="Proteomes" id="UP000238479"/>
    </source>
</evidence>
<comment type="caution">
    <text evidence="1">The sequence shown here is derived from an EMBL/GenBank/DDBJ whole genome shotgun (WGS) entry which is preliminary data.</text>
</comment>
<accession>A0A2P6Q8E0</accession>
<name>A0A2P6Q8E0_ROSCH</name>
<reference evidence="1 2" key="1">
    <citation type="journal article" date="2018" name="Nat. Genet.">
        <title>The Rosa genome provides new insights in the design of modern roses.</title>
        <authorList>
            <person name="Bendahmane M."/>
        </authorList>
    </citation>
    <scope>NUCLEOTIDE SEQUENCE [LARGE SCALE GENOMIC DNA]</scope>
    <source>
        <strain evidence="2">cv. Old Blush</strain>
    </source>
</reference>
<dbReference type="Gramene" id="PRQ30438">
    <property type="protein sequence ID" value="PRQ30438"/>
    <property type="gene ID" value="RchiOBHm_Chr5g0024641"/>
</dbReference>
<evidence type="ECO:0000313" key="1">
    <source>
        <dbReference type="EMBL" id="PRQ30438.1"/>
    </source>
</evidence>
<proteinExistence type="predicted"/>
<keyword evidence="2" id="KW-1185">Reference proteome</keyword>
<sequence length="205" mass="22433">MITGGGRMADRRPESGVGFGVRCPVDLIRGGWVGLRIHLPLVLRGNRPKFGGVGGGALNRVAGTGDGFILQGMAEQGRSGQVRVPIEVLGTQLWIWASFCLGHSRWAFVWALSSVWICIWDPGDFFGTLFSATLWKWNCSNLGRRLLSTRRIILHGVGRSVTLPAVTWIEGYPLFDLYLCMDVWSTILLVPSYIARTLSGASSNA</sequence>
<dbReference type="EMBL" id="PDCK01000043">
    <property type="protein sequence ID" value="PRQ30438.1"/>
    <property type="molecule type" value="Genomic_DNA"/>
</dbReference>
<protein>
    <submittedName>
        <fullName evidence="1">Uncharacterized protein</fullName>
    </submittedName>
</protein>
<dbReference type="Proteomes" id="UP000238479">
    <property type="component" value="Chromosome 5"/>
</dbReference>
<dbReference type="AlphaFoldDB" id="A0A2P6Q8E0"/>
<organism evidence="1 2">
    <name type="scientific">Rosa chinensis</name>
    <name type="common">China rose</name>
    <dbReference type="NCBI Taxonomy" id="74649"/>
    <lineage>
        <taxon>Eukaryota</taxon>
        <taxon>Viridiplantae</taxon>
        <taxon>Streptophyta</taxon>
        <taxon>Embryophyta</taxon>
        <taxon>Tracheophyta</taxon>
        <taxon>Spermatophyta</taxon>
        <taxon>Magnoliopsida</taxon>
        <taxon>eudicotyledons</taxon>
        <taxon>Gunneridae</taxon>
        <taxon>Pentapetalae</taxon>
        <taxon>rosids</taxon>
        <taxon>fabids</taxon>
        <taxon>Rosales</taxon>
        <taxon>Rosaceae</taxon>
        <taxon>Rosoideae</taxon>
        <taxon>Rosoideae incertae sedis</taxon>
        <taxon>Rosa</taxon>
    </lineage>
</organism>